<accession>A0AAD3TG94</accession>
<sequence>MARWQQEKIQDRKIDIKNILSLNSAPSKASEEPQEICTAQTGPESFVSDFNHENPEAACDCICGSSSQEDIITSDGDISSQVETIKQKFVELSKDYGIPQLERLYSSVIKGVFKSKSTDSSRSSVLHFLSEFSHSEANF</sequence>
<comment type="caution">
    <text evidence="1">The sequence shown here is derived from an EMBL/GenBank/DDBJ whole genome shotgun (WGS) entry which is preliminary data.</text>
</comment>
<protein>
    <submittedName>
        <fullName evidence="1">Uncharacterized protein</fullName>
    </submittedName>
</protein>
<name>A0AAD3TG94_NEPGR</name>
<reference evidence="1" key="1">
    <citation type="submission" date="2023-05" db="EMBL/GenBank/DDBJ databases">
        <title>Nepenthes gracilis genome sequencing.</title>
        <authorList>
            <person name="Fukushima K."/>
        </authorList>
    </citation>
    <scope>NUCLEOTIDE SEQUENCE</scope>
    <source>
        <strain evidence="1">SING2019-196</strain>
    </source>
</reference>
<dbReference type="AlphaFoldDB" id="A0AAD3TG94"/>
<keyword evidence="2" id="KW-1185">Reference proteome</keyword>
<gene>
    <name evidence="1" type="ORF">Nepgr_030407</name>
</gene>
<organism evidence="1 2">
    <name type="scientific">Nepenthes gracilis</name>
    <name type="common">Slender pitcher plant</name>
    <dbReference type="NCBI Taxonomy" id="150966"/>
    <lineage>
        <taxon>Eukaryota</taxon>
        <taxon>Viridiplantae</taxon>
        <taxon>Streptophyta</taxon>
        <taxon>Embryophyta</taxon>
        <taxon>Tracheophyta</taxon>
        <taxon>Spermatophyta</taxon>
        <taxon>Magnoliopsida</taxon>
        <taxon>eudicotyledons</taxon>
        <taxon>Gunneridae</taxon>
        <taxon>Pentapetalae</taxon>
        <taxon>Caryophyllales</taxon>
        <taxon>Nepenthaceae</taxon>
        <taxon>Nepenthes</taxon>
    </lineage>
</organism>
<proteinExistence type="predicted"/>
<evidence type="ECO:0000313" key="2">
    <source>
        <dbReference type="Proteomes" id="UP001279734"/>
    </source>
</evidence>
<evidence type="ECO:0000313" key="1">
    <source>
        <dbReference type="EMBL" id="GMH28564.1"/>
    </source>
</evidence>
<dbReference type="Proteomes" id="UP001279734">
    <property type="component" value="Unassembled WGS sequence"/>
</dbReference>
<dbReference type="EMBL" id="BSYO01000034">
    <property type="protein sequence ID" value="GMH28564.1"/>
    <property type="molecule type" value="Genomic_DNA"/>
</dbReference>